<dbReference type="AlphaFoldDB" id="A0A6J6SY91"/>
<feature type="domain" description="Glycosyltransferase subfamily 4-like N-terminal" evidence="3">
    <location>
        <begin position="58"/>
        <end position="161"/>
    </location>
</feature>
<evidence type="ECO:0000256" key="2">
    <source>
        <dbReference type="ARBA" id="ARBA00022679"/>
    </source>
</evidence>
<keyword evidence="2" id="KW-0808">Transferase</keyword>
<dbReference type="InterPro" id="IPR028098">
    <property type="entry name" value="Glyco_trans_4-like_N"/>
</dbReference>
<name>A0A6J6SY91_9ZZZZ</name>
<evidence type="ECO:0000313" key="4">
    <source>
        <dbReference type="EMBL" id="CAB4739810.1"/>
    </source>
</evidence>
<dbReference type="CDD" id="cd03801">
    <property type="entry name" value="GT4_PimA-like"/>
    <property type="match status" value="1"/>
</dbReference>
<gene>
    <name evidence="4" type="ORF">UFOPK2766_00953</name>
</gene>
<dbReference type="SUPFAM" id="SSF53756">
    <property type="entry name" value="UDP-Glycosyltransferase/glycogen phosphorylase"/>
    <property type="match status" value="1"/>
</dbReference>
<accession>A0A6J6SY91</accession>
<organism evidence="4">
    <name type="scientific">freshwater metagenome</name>
    <dbReference type="NCBI Taxonomy" id="449393"/>
    <lineage>
        <taxon>unclassified sequences</taxon>
        <taxon>metagenomes</taxon>
        <taxon>ecological metagenomes</taxon>
    </lineage>
</organism>
<dbReference type="Pfam" id="PF13439">
    <property type="entry name" value="Glyco_transf_4"/>
    <property type="match status" value="1"/>
</dbReference>
<dbReference type="Gene3D" id="3.40.50.2000">
    <property type="entry name" value="Glycogen Phosphorylase B"/>
    <property type="match status" value="2"/>
</dbReference>
<proteinExistence type="predicted"/>
<keyword evidence="1" id="KW-0328">Glycosyltransferase</keyword>
<protein>
    <submittedName>
        <fullName evidence="4">Unannotated protein</fullName>
    </submittedName>
</protein>
<dbReference type="EMBL" id="CAEZYU010000036">
    <property type="protein sequence ID" value="CAB4739810.1"/>
    <property type="molecule type" value="Genomic_DNA"/>
</dbReference>
<reference evidence="4" key="1">
    <citation type="submission" date="2020-05" db="EMBL/GenBank/DDBJ databases">
        <authorList>
            <person name="Chiriac C."/>
            <person name="Salcher M."/>
            <person name="Ghai R."/>
            <person name="Kavagutti S V."/>
        </authorList>
    </citation>
    <scope>NUCLEOTIDE SEQUENCE</scope>
</reference>
<dbReference type="PANTHER" id="PTHR12526:SF640">
    <property type="entry name" value="COLANIC ACID BIOSYNTHESIS GLYCOSYLTRANSFERASE WCAL-RELATED"/>
    <property type="match status" value="1"/>
</dbReference>
<sequence length="361" mass="40157">MRYRIGHRFDDRFSAVGPRIGFVGIHSGGRKEQPVSQNETLGRLFQESGYRIRRASSIKNPALRTAHQILALLLWRRVDILVIAVFSGRSFWIAEFATRLGELTGKRMVLFLHGGNLPVFGPERRNWVEKVFGRADLVLAPSEFLAATFRDWGVDVRVIPNVLAIENYEYSPRREARPNLLWMRTFHEHYDPTMAVRVFARVVEKFPDAMMTMGGADHGLLEATRAEARRLGVDGQIQFPGYMLADAKRRAFAENDIFLNTNVVDNMPVSLLEACASGLVPVATAVGGIPDLITDGHDGLLVEAGDDEAMAQAVCQLLADSATYSATSAAARELAEKSSWPQVRNRWEEELSLLLPGVAVP</sequence>
<dbReference type="Pfam" id="PF13692">
    <property type="entry name" value="Glyco_trans_1_4"/>
    <property type="match status" value="1"/>
</dbReference>
<dbReference type="PANTHER" id="PTHR12526">
    <property type="entry name" value="GLYCOSYLTRANSFERASE"/>
    <property type="match status" value="1"/>
</dbReference>
<evidence type="ECO:0000256" key="1">
    <source>
        <dbReference type="ARBA" id="ARBA00022676"/>
    </source>
</evidence>
<dbReference type="GO" id="GO:0016757">
    <property type="term" value="F:glycosyltransferase activity"/>
    <property type="evidence" value="ECO:0007669"/>
    <property type="project" value="UniProtKB-KW"/>
</dbReference>
<evidence type="ECO:0000259" key="3">
    <source>
        <dbReference type="Pfam" id="PF13439"/>
    </source>
</evidence>